<dbReference type="InterPro" id="IPR036909">
    <property type="entry name" value="Cyt_c-like_dom_sf"/>
</dbReference>
<feature type="domain" description="Cytochrome c" evidence="6">
    <location>
        <begin position="174"/>
        <end position="262"/>
    </location>
</feature>
<dbReference type="GO" id="GO:0009055">
    <property type="term" value="F:electron transfer activity"/>
    <property type="evidence" value="ECO:0007669"/>
    <property type="project" value="InterPro"/>
</dbReference>
<evidence type="ECO:0000313" key="7">
    <source>
        <dbReference type="EMBL" id="KND58969.1"/>
    </source>
</evidence>
<keyword evidence="8" id="KW-1185">Reference proteome</keyword>
<dbReference type="EMBL" id="LFJJ01000166">
    <property type="protein sequence ID" value="KND58969.1"/>
    <property type="molecule type" value="Genomic_DNA"/>
</dbReference>
<accession>A0A0L0MAM8</accession>
<evidence type="ECO:0000256" key="2">
    <source>
        <dbReference type="ARBA" id="ARBA00022723"/>
    </source>
</evidence>
<keyword evidence="1 4" id="KW-0349">Heme</keyword>
<dbReference type="RefSeq" id="WP_050455120.1">
    <property type="nucleotide sequence ID" value="NZ_LFJJ01000166.1"/>
</dbReference>
<keyword evidence="3 4" id="KW-0408">Iron</keyword>
<keyword evidence="2 4" id="KW-0479">Metal-binding</keyword>
<protein>
    <submittedName>
        <fullName evidence="7">Cytochrome c family protein</fullName>
    </submittedName>
</protein>
<dbReference type="GO" id="GO:0020037">
    <property type="term" value="F:heme binding"/>
    <property type="evidence" value="ECO:0007669"/>
    <property type="project" value="InterPro"/>
</dbReference>
<evidence type="ECO:0000256" key="5">
    <source>
        <dbReference type="SAM" id="SignalP"/>
    </source>
</evidence>
<evidence type="ECO:0000259" key="6">
    <source>
        <dbReference type="PROSITE" id="PS51007"/>
    </source>
</evidence>
<comment type="caution">
    <text evidence="7">The sequence shown here is derived from an EMBL/GenBank/DDBJ whole genome shotgun (WGS) entry which is preliminary data.</text>
</comment>
<organism evidence="7 8">
    <name type="scientific">Candidatus Burkholderia verschuerenii</name>
    <dbReference type="NCBI Taxonomy" id="242163"/>
    <lineage>
        <taxon>Bacteria</taxon>
        <taxon>Pseudomonadati</taxon>
        <taxon>Pseudomonadota</taxon>
        <taxon>Betaproteobacteria</taxon>
        <taxon>Burkholderiales</taxon>
        <taxon>Burkholderiaceae</taxon>
        <taxon>Burkholderia</taxon>
    </lineage>
</organism>
<dbReference type="Gene3D" id="1.10.760.10">
    <property type="entry name" value="Cytochrome c-like domain"/>
    <property type="match status" value="1"/>
</dbReference>
<sequence>MTIRSALAIAALLLTGSPAIAANLSVDIGTKQTFTTEQLLARPDATTIHVPNDAAFHRTMTYRAVPLRALLDAAHLPDKSDVQITGTDGFVTHLPARLMAESKAPHAQAWLAIEPSDAPWPRDIGPFYVVWTNAAASNIKSEQWPYKVDSIRTATPPAVRWPQIAVGSDVPATSPIRRGQALFATQCMACHKMNGAGDASMGPDLNLPHNPTEYFQPWVLKQFIRDPRSIRAWPDMKMHGFDRNAMSERDIDDVIAYLTYMAKHKK</sequence>
<dbReference type="Proteomes" id="UP000036959">
    <property type="component" value="Unassembled WGS sequence"/>
</dbReference>
<name>A0A0L0MAM8_9BURK</name>
<evidence type="ECO:0000256" key="4">
    <source>
        <dbReference type="PROSITE-ProRule" id="PRU00433"/>
    </source>
</evidence>
<dbReference type="PROSITE" id="PS51007">
    <property type="entry name" value="CYTC"/>
    <property type="match status" value="1"/>
</dbReference>
<dbReference type="PATRIC" id="fig|242163.4.peg.1928"/>
<evidence type="ECO:0000256" key="1">
    <source>
        <dbReference type="ARBA" id="ARBA00022617"/>
    </source>
</evidence>
<evidence type="ECO:0000256" key="3">
    <source>
        <dbReference type="ARBA" id="ARBA00023004"/>
    </source>
</evidence>
<feature type="chain" id="PRO_5005544194" evidence="5">
    <location>
        <begin position="22"/>
        <end position="266"/>
    </location>
</feature>
<dbReference type="SUPFAM" id="SSF46626">
    <property type="entry name" value="Cytochrome c"/>
    <property type="match status" value="1"/>
</dbReference>
<dbReference type="Pfam" id="PF00034">
    <property type="entry name" value="Cytochrom_C"/>
    <property type="match status" value="1"/>
</dbReference>
<dbReference type="GO" id="GO:0046872">
    <property type="term" value="F:metal ion binding"/>
    <property type="evidence" value="ECO:0007669"/>
    <property type="project" value="UniProtKB-KW"/>
</dbReference>
<keyword evidence="5" id="KW-0732">Signal</keyword>
<feature type="signal peptide" evidence="5">
    <location>
        <begin position="1"/>
        <end position="21"/>
    </location>
</feature>
<reference evidence="8" key="1">
    <citation type="submission" date="2015-06" db="EMBL/GenBank/DDBJ databases">
        <title>Comparative genomics of Burkholderia leaf nodule symbionts.</title>
        <authorList>
            <person name="Carlier A."/>
            <person name="Eberl L."/>
            <person name="Pinto-Carbo M."/>
        </authorList>
    </citation>
    <scope>NUCLEOTIDE SEQUENCE [LARGE SCALE GENOMIC DNA]</scope>
    <source>
        <strain evidence="8">UZHbot4</strain>
    </source>
</reference>
<evidence type="ECO:0000313" key="8">
    <source>
        <dbReference type="Proteomes" id="UP000036959"/>
    </source>
</evidence>
<dbReference type="OrthoDB" id="5728201at2"/>
<dbReference type="AlphaFoldDB" id="A0A0L0MAM8"/>
<proteinExistence type="predicted"/>
<dbReference type="InterPro" id="IPR009056">
    <property type="entry name" value="Cyt_c-like_dom"/>
</dbReference>
<gene>
    <name evidence="7" type="ORF">BVER_03937c</name>
</gene>